<keyword evidence="1 5" id="KW-0245">EGF-like domain</keyword>
<dbReference type="SMART" id="SM00181">
    <property type="entry name" value="EGF"/>
    <property type="match status" value="2"/>
</dbReference>
<reference evidence="8 9" key="1">
    <citation type="submission" date="2024-03" db="EMBL/GenBank/DDBJ databases">
        <title>The genome assembly and annotation of the cricket Gryllus longicercus Weissman &amp; Gray.</title>
        <authorList>
            <person name="Szrajer S."/>
            <person name="Gray D."/>
            <person name="Ylla G."/>
        </authorList>
    </citation>
    <scope>NUCLEOTIDE SEQUENCE [LARGE SCALE GENOMIC DNA]</scope>
    <source>
        <strain evidence="8">DAG 2021-001</strain>
        <tissue evidence="8">Whole body minus gut</tissue>
    </source>
</reference>
<dbReference type="InterPro" id="IPR009030">
    <property type="entry name" value="Growth_fac_rcpt_cys_sf"/>
</dbReference>
<dbReference type="PROSITE" id="PS00022">
    <property type="entry name" value="EGF_1"/>
    <property type="match status" value="1"/>
</dbReference>
<sequence>MCNAVRVVYHEAYRTEQKMHFKKQTTFICCPGWMQAHKHQHGCRKAICTNPCLNKGSCVQPQTCSCSPGFTGPQCETDINECREKPCDHTCVNTNGSFQCYCHDGFDLQEDGRTCRSRGNITATEAKDLLDYELISQRLLRLEEEMHTKKQTSPTADLSIRELTNKIESMMQRILDLQDQLDNVVSTQHDLQP</sequence>
<dbReference type="InterPro" id="IPR018097">
    <property type="entry name" value="EGF_Ca-bd_CS"/>
</dbReference>
<dbReference type="InterPro" id="IPR001881">
    <property type="entry name" value="EGF-like_Ca-bd_dom"/>
</dbReference>
<evidence type="ECO:0000313" key="8">
    <source>
        <dbReference type="EMBL" id="KAK7864930.1"/>
    </source>
</evidence>
<dbReference type="AlphaFoldDB" id="A0AAN9Z7Q0"/>
<accession>A0AAN9Z7Q0</accession>
<evidence type="ECO:0000256" key="4">
    <source>
        <dbReference type="ARBA" id="ARBA00023157"/>
    </source>
</evidence>
<evidence type="ECO:0000256" key="2">
    <source>
        <dbReference type="ARBA" id="ARBA00022729"/>
    </source>
</evidence>
<comment type="caution">
    <text evidence="8">The sequence shown here is derived from an EMBL/GenBank/DDBJ whole genome shotgun (WGS) entry which is preliminary data.</text>
</comment>
<keyword evidence="2" id="KW-0732">Signal</keyword>
<evidence type="ECO:0000313" key="9">
    <source>
        <dbReference type="Proteomes" id="UP001378592"/>
    </source>
</evidence>
<dbReference type="SMART" id="SM00179">
    <property type="entry name" value="EGF_CA"/>
    <property type="match status" value="1"/>
</dbReference>
<evidence type="ECO:0000256" key="1">
    <source>
        <dbReference type="ARBA" id="ARBA00022536"/>
    </source>
</evidence>
<dbReference type="InterPro" id="IPR011489">
    <property type="entry name" value="EMI_domain"/>
</dbReference>
<dbReference type="PROSITE" id="PS00010">
    <property type="entry name" value="ASX_HYDROXYL"/>
    <property type="match status" value="1"/>
</dbReference>
<gene>
    <name evidence="8" type="ORF">R5R35_008730</name>
</gene>
<dbReference type="PROSITE" id="PS01187">
    <property type="entry name" value="EGF_CA"/>
    <property type="match status" value="1"/>
</dbReference>
<feature type="domain" description="EMI" evidence="7">
    <location>
        <begin position="1"/>
        <end position="45"/>
    </location>
</feature>
<protein>
    <recommendedName>
        <fullName evidence="10">Epidermal growth factor-like protein 7</fullName>
    </recommendedName>
</protein>
<evidence type="ECO:0008006" key="10">
    <source>
        <dbReference type="Google" id="ProtNLM"/>
    </source>
</evidence>
<dbReference type="PROSITE" id="PS01186">
    <property type="entry name" value="EGF_2"/>
    <property type="match status" value="2"/>
</dbReference>
<dbReference type="PROSITE" id="PS51041">
    <property type="entry name" value="EMI"/>
    <property type="match status" value="1"/>
</dbReference>
<evidence type="ECO:0000259" key="6">
    <source>
        <dbReference type="PROSITE" id="PS50026"/>
    </source>
</evidence>
<evidence type="ECO:0000256" key="3">
    <source>
        <dbReference type="ARBA" id="ARBA00022737"/>
    </source>
</evidence>
<name>A0AAN9Z7Q0_9ORTH</name>
<feature type="domain" description="EGF-like" evidence="6">
    <location>
        <begin position="78"/>
        <end position="116"/>
    </location>
</feature>
<evidence type="ECO:0000259" key="7">
    <source>
        <dbReference type="PROSITE" id="PS51041"/>
    </source>
</evidence>
<keyword evidence="9" id="KW-1185">Reference proteome</keyword>
<dbReference type="InterPro" id="IPR000152">
    <property type="entry name" value="EGF-type_Asp/Asn_hydroxyl_site"/>
</dbReference>
<feature type="domain" description="EGF-like" evidence="6">
    <location>
        <begin position="44"/>
        <end position="76"/>
    </location>
</feature>
<dbReference type="InterPro" id="IPR000742">
    <property type="entry name" value="EGF"/>
</dbReference>
<dbReference type="FunFam" id="2.10.25.10:FF:000010">
    <property type="entry name" value="Pro-epidermal growth factor"/>
    <property type="match status" value="1"/>
</dbReference>
<dbReference type="Pfam" id="PF07645">
    <property type="entry name" value="EGF_CA"/>
    <property type="match status" value="1"/>
</dbReference>
<dbReference type="Proteomes" id="UP001378592">
    <property type="component" value="Unassembled WGS sequence"/>
</dbReference>
<dbReference type="PROSITE" id="PS50026">
    <property type="entry name" value="EGF_3"/>
    <property type="match status" value="2"/>
</dbReference>
<dbReference type="EMBL" id="JAZDUA010000190">
    <property type="protein sequence ID" value="KAK7864930.1"/>
    <property type="molecule type" value="Genomic_DNA"/>
</dbReference>
<evidence type="ECO:0000256" key="5">
    <source>
        <dbReference type="PROSITE-ProRule" id="PRU00076"/>
    </source>
</evidence>
<dbReference type="SUPFAM" id="SSF57184">
    <property type="entry name" value="Growth factor receptor domain"/>
    <property type="match status" value="1"/>
</dbReference>
<dbReference type="CDD" id="cd00054">
    <property type="entry name" value="EGF_CA"/>
    <property type="match status" value="1"/>
</dbReference>
<feature type="disulfide bond" evidence="5">
    <location>
        <begin position="66"/>
        <end position="75"/>
    </location>
</feature>
<dbReference type="PANTHER" id="PTHR24050:SF28">
    <property type="entry name" value="UROMODULIN-LIKE"/>
    <property type="match status" value="1"/>
</dbReference>
<dbReference type="InterPro" id="IPR052235">
    <property type="entry name" value="Nephronectin_domain"/>
</dbReference>
<feature type="disulfide bond" evidence="5">
    <location>
        <begin position="48"/>
        <end position="58"/>
    </location>
</feature>
<dbReference type="InterPro" id="IPR049883">
    <property type="entry name" value="NOTCH1_EGF-like"/>
</dbReference>
<dbReference type="Pfam" id="PF00008">
    <property type="entry name" value="EGF"/>
    <property type="match status" value="1"/>
</dbReference>
<proteinExistence type="predicted"/>
<dbReference type="GO" id="GO:0005509">
    <property type="term" value="F:calcium ion binding"/>
    <property type="evidence" value="ECO:0007669"/>
    <property type="project" value="InterPro"/>
</dbReference>
<comment type="caution">
    <text evidence="5">Lacks conserved residue(s) required for the propagation of feature annotation.</text>
</comment>
<keyword evidence="3" id="KW-0677">Repeat</keyword>
<keyword evidence="4 5" id="KW-1015">Disulfide bond</keyword>
<dbReference type="Gene3D" id="2.10.25.10">
    <property type="entry name" value="Laminin"/>
    <property type="match status" value="2"/>
</dbReference>
<dbReference type="PANTHER" id="PTHR24050">
    <property type="entry name" value="PA14 DOMAIN-CONTAINING PROTEIN"/>
    <property type="match status" value="1"/>
</dbReference>
<organism evidence="8 9">
    <name type="scientific">Gryllus longicercus</name>
    <dbReference type="NCBI Taxonomy" id="2509291"/>
    <lineage>
        <taxon>Eukaryota</taxon>
        <taxon>Metazoa</taxon>
        <taxon>Ecdysozoa</taxon>
        <taxon>Arthropoda</taxon>
        <taxon>Hexapoda</taxon>
        <taxon>Insecta</taxon>
        <taxon>Pterygota</taxon>
        <taxon>Neoptera</taxon>
        <taxon>Polyneoptera</taxon>
        <taxon>Orthoptera</taxon>
        <taxon>Ensifera</taxon>
        <taxon>Gryllidea</taxon>
        <taxon>Grylloidea</taxon>
        <taxon>Gryllidae</taxon>
        <taxon>Gryllinae</taxon>
        <taxon>Gryllus</taxon>
    </lineage>
</organism>